<dbReference type="Proteomes" id="UP001219525">
    <property type="component" value="Unassembled WGS sequence"/>
</dbReference>
<keyword evidence="2" id="KW-1185">Reference proteome</keyword>
<name>A0AAD6UN52_9AGAR</name>
<accession>A0AAD6UN52</accession>
<organism evidence="1 2">
    <name type="scientific">Mycena pura</name>
    <dbReference type="NCBI Taxonomy" id="153505"/>
    <lineage>
        <taxon>Eukaryota</taxon>
        <taxon>Fungi</taxon>
        <taxon>Dikarya</taxon>
        <taxon>Basidiomycota</taxon>
        <taxon>Agaricomycotina</taxon>
        <taxon>Agaricomycetes</taxon>
        <taxon>Agaricomycetidae</taxon>
        <taxon>Agaricales</taxon>
        <taxon>Marasmiineae</taxon>
        <taxon>Mycenaceae</taxon>
        <taxon>Mycena</taxon>
    </lineage>
</organism>
<dbReference type="EMBL" id="JARJCW010000136">
    <property type="protein sequence ID" value="KAJ7191188.1"/>
    <property type="molecule type" value="Genomic_DNA"/>
</dbReference>
<reference evidence="1" key="1">
    <citation type="submission" date="2023-03" db="EMBL/GenBank/DDBJ databases">
        <title>Massive genome expansion in bonnet fungi (Mycena s.s.) driven by repeated elements and novel gene families across ecological guilds.</title>
        <authorList>
            <consortium name="Lawrence Berkeley National Laboratory"/>
            <person name="Harder C.B."/>
            <person name="Miyauchi S."/>
            <person name="Viragh M."/>
            <person name="Kuo A."/>
            <person name="Thoen E."/>
            <person name="Andreopoulos B."/>
            <person name="Lu D."/>
            <person name="Skrede I."/>
            <person name="Drula E."/>
            <person name="Henrissat B."/>
            <person name="Morin E."/>
            <person name="Kohler A."/>
            <person name="Barry K."/>
            <person name="LaButti K."/>
            <person name="Morin E."/>
            <person name="Salamov A."/>
            <person name="Lipzen A."/>
            <person name="Mereny Z."/>
            <person name="Hegedus B."/>
            <person name="Baldrian P."/>
            <person name="Stursova M."/>
            <person name="Weitz H."/>
            <person name="Taylor A."/>
            <person name="Grigoriev I.V."/>
            <person name="Nagy L.G."/>
            <person name="Martin F."/>
            <person name="Kauserud H."/>
        </authorList>
    </citation>
    <scope>NUCLEOTIDE SEQUENCE</scope>
    <source>
        <strain evidence="1">9144</strain>
    </source>
</reference>
<dbReference type="AlphaFoldDB" id="A0AAD6UN52"/>
<proteinExistence type="predicted"/>
<protein>
    <submittedName>
        <fullName evidence="1">Uncharacterized protein</fullName>
    </submittedName>
</protein>
<comment type="caution">
    <text evidence="1">The sequence shown here is derived from an EMBL/GenBank/DDBJ whole genome shotgun (WGS) entry which is preliminary data.</text>
</comment>
<gene>
    <name evidence="1" type="ORF">GGX14DRAFT_407374</name>
</gene>
<evidence type="ECO:0000313" key="1">
    <source>
        <dbReference type="EMBL" id="KAJ7191188.1"/>
    </source>
</evidence>
<sequence>MAYCNISLDSYGLDTKKKSTWAVPEDWLVPNADLFEITSVSQPGSNRNAAKAQHLRTFALPDRFITPHSQDKGRTVNILAAVIMEEISIILWQTQLWSCFPSGPDWMVETAAALEYMDQWRDEVLCNRAQTPIIAALLDTCGPAAGVESQPIHSNLSLDYFHSSTPMDEYQPIIESDQKTTQIPSYPRGLQYGTGEGTITVNNPPVAADVGRPKIVHEKFRQVQFKLRRSITNNGVIMVDDATSTLVFSSPHPVFSLLSSLPCQDPSPRQFVFPNLKPLVVKLYNSSSLPSICLPACQCYASPSSIFKSLSGPQARTIKPAKASNSSQECKIPLASVLRRCSRPPQRRRPAFGPTQPHSALFPALLRCGAFNPPPRSMTRLCLPFGVPYTSLPVQAHAPLATAPTATTPAVAEAVWVAVGEVCGQRVRSGVRAAGN</sequence>
<evidence type="ECO:0000313" key="2">
    <source>
        <dbReference type="Proteomes" id="UP001219525"/>
    </source>
</evidence>